<proteinExistence type="predicted"/>
<comment type="caution">
    <text evidence="1">The sequence shown here is derived from an EMBL/GenBank/DDBJ whole genome shotgun (WGS) entry which is preliminary data.</text>
</comment>
<reference evidence="1 2" key="1">
    <citation type="submission" date="2021-09" db="EMBL/GenBank/DDBJ databases">
        <title>The complete genome sequence of a new microorganism.</title>
        <authorList>
            <person name="Zi Z."/>
        </authorList>
    </citation>
    <scope>NUCLEOTIDE SEQUENCE [LARGE SCALE GENOMIC DNA]</scope>
    <source>
        <strain evidence="1 2">WGZ8</strain>
    </source>
</reference>
<evidence type="ECO:0000313" key="1">
    <source>
        <dbReference type="EMBL" id="MBZ6078910.1"/>
    </source>
</evidence>
<dbReference type="EMBL" id="JAIRBM010000024">
    <property type="protein sequence ID" value="MBZ6078910.1"/>
    <property type="molecule type" value="Genomic_DNA"/>
</dbReference>
<dbReference type="Proteomes" id="UP000704176">
    <property type="component" value="Unassembled WGS sequence"/>
</dbReference>
<gene>
    <name evidence="1" type="ORF">K9B37_21875</name>
</gene>
<evidence type="ECO:0000313" key="2">
    <source>
        <dbReference type="Proteomes" id="UP000704176"/>
    </source>
</evidence>
<protein>
    <submittedName>
        <fullName evidence="1">Uncharacterized protein</fullName>
    </submittedName>
</protein>
<name>A0ABS7VUV8_9HYPH</name>
<keyword evidence="2" id="KW-1185">Reference proteome</keyword>
<accession>A0ABS7VUV8</accession>
<sequence length="204" mass="23383">MTTEPKKYNTQPRTAFRRLMIDHFGKEEIKVACSYFDIGRQTYWGWDQKGGPPPRLKGRIADFLESNGIALPVGKTVDDFLRKKKRSGKGKAKKDASPIPRMDERIRRRREAMNSAFAAHFRQALATLGPDTYHSVLEMERPDMNLSNAARWAFELGGVPPTQLPTYVRALFNHGYFRTKERSPSFSEVLMMAQAWRLPSSSED</sequence>
<organism evidence="1 2">
    <name type="scientific">Microvirga puerhi</name>
    <dbReference type="NCBI Taxonomy" id="2876078"/>
    <lineage>
        <taxon>Bacteria</taxon>
        <taxon>Pseudomonadati</taxon>
        <taxon>Pseudomonadota</taxon>
        <taxon>Alphaproteobacteria</taxon>
        <taxon>Hyphomicrobiales</taxon>
        <taxon>Methylobacteriaceae</taxon>
        <taxon>Microvirga</taxon>
    </lineage>
</organism>
<dbReference type="RefSeq" id="WP_224315662.1">
    <property type="nucleotide sequence ID" value="NZ_JAIRBM010000024.1"/>
</dbReference>